<dbReference type="EMBL" id="CALNXJ010000145">
    <property type="protein sequence ID" value="CAH3166859.1"/>
    <property type="molecule type" value="Genomic_DNA"/>
</dbReference>
<feature type="compositionally biased region" description="Polar residues" evidence="1">
    <location>
        <begin position="109"/>
        <end position="125"/>
    </location>
</feature>
<feature type="region of interest" description="Disordered" evidence="1">
    <location>
        <begin position="109"/>
        <end position="138"/>
    </location>
</feature>
<name>A0AAU9Y3U5_9CNID</name>
<proteinExistence type="predicted"/>
<protein>
    <recommendedName>
        <fullName evidence="4">HTH CENPB-type domain-containing protein</fullName>
    </recommendedName>
</protein>
<evidence type="ECO:0000313" key="2">
    <source>
        <dbReference type="EMBL" id="CAH3166859.1"/>
    </source>
</evidence>
<accession>A0AAU9Y3U5</accession>
<dbReference type="Proteomes" id="UP001159428">
    <property type="component" value="Unassembled WGS sequence"/>
</dbReference>
<keyword evidence="3" id="KW-1185">Reference proteome</keyword>
<feature type="non-terminal residue" evidence="2">
    <location>
        <position position="150"/>
    </location>
</feature>
<feature type="compositionally biased region" description="Basic and acidic residues" evidence="1">
    <location>
        <begin position="126"/>
        <end position="138"/>
    </location>
</feature>
<comment type="caution">
    <text evidence="2">The sequence shown here is derived from an EMBL/GenBank/DDBJ whole genome shotgun (WGS) entry which is preliminary data.</text>
</comment>
<reference evidence="2 3" key="1">
    <citation type="submission" date="2022-05" db="EMBL/GenBank/DDBJ databases">
        <authorList>
            <consortium name="Genoscope - CEA"/>
            <person name="William W."/>
        </authorList>
    </citation>
    <scope>NUCLEOTIDE SEQUENCE [LARGE SCALE GENOMIC DNA]</scope>
</reference>
<organism evidence="2 3">
    <name type="scientific">Pocillopora meandrina</name>
    <dbReference type="NCBI Taxonomy" id="46732"/>
    <lineage>
        <taxon>Eukaryota</taxon>
        <taxon>Metazoa</taxon>
        <taxon>Cnidaria</taxon>
        <taxon>Anthozoa</taxon>
        <taxon>Hexacorallia</taxon>
        <taxon>Scleractinia</taxon>
        <taxon>Astrocoeniina</taxon>
        <taxon>Pocilloporidae</taxon>
        <taxon>Pocillopora</taxon>
    </lineage>
</organism>
<evidence type="ECO:0000256" key="1">
    <source>
        <dbReference type="SAM" id="MobiDB-lite"/>
    </source>
</evidence>
<evidence type="ECO:0000313" key="3">
    <source>
        <dbReference type="Proteomes" id="UP001159428"/>
    </source>
</evidence>
<evidence type="ECO:0008006" key="4">
    <source>
        <dbReference type="Google" id="ProtNLM"/>
    </source>
</evidence>
<gene>
    <name evidence="2" type="ORF">PMEA_00006248</name>
</gene>
<dbReference type="AlphaFoldDB" id="A0AAU9Y3U5"/>
<sequence length="150" mass="17017">MKSEEELKNVLLNNLGLPFGQAFRFSRNWFQKYHKHKETTSINSQKESKNIGGSTVKIVAKDGSWGSKQDREKSANLTLDKDDISEVQNGNRNLSIKTLMMKEGVVIQDSPSNDTEESVTSQWLKSKQDAGEQKACENTKTDARFEVFKE</sequence>